<feature type="chain" id="PRO_5037471548" evidence="7">
    <location>
        <begin position="22"/>
        <end position="336"/>
    </location>
</feature>
<keyword evidence="10" id="KW-1185">Reference proteome</keyword>
<dbReference type="InterPro" id="IPR028082">
    <property type="entry name" value="Peripla_BP_I"/>
</dbReference>
<keyword evidence="5" id="KW-0472">Membrane</keyword>
<name>A0A918K6L7_9GAMM</name>
<accession>A0A918K6L7</accession>
<dbReference type="Proteomes" id="UP000626148">
    <property type="component" value="Unassembled WGS sequence"/>
</dbReference>
<keyword evidence="6" id="KW-0449">Lipoprotein</keyword>
<dbReference type="EMBL" id="BMXR01000003">
    <property type="protein sequence ID" value="GGX50056.1"/>
    <property type="molecule type" value="Genomic_DNA"/>
</dbReference>
<protein>
    <submittedName>
        <fullName evidence="9">BMP family ABC transporter substrate-binding protein</fullName>
    </submittedName>
</protein>
<dbReference type="PANTHER" id="PTHR34296:SF2">
    <property type="entry name" value="ABC TRANSPORTER GUANOSINE-BINDING PROTEIN NUPN"/>
    <property type="match status" value="1"/>
</dbReference>
<evidence type="ECO:0000256" key="4">
    <source>
        <dbReference type="ARBA" id="ARBA00022729"/>
    </source>
</evidence>
<reference evidence="9" key="1">
    <citation type="journal article" date="2014" name="Int. J. Syst. Evol. Microbiol.">
        <title>Complete genome sequence of Corynebacterium casei LMG S-19264T (=DSM 44701T), isolated from a smear-ripened cheese.</title>
        <authorList>
            <consortium name="US DOE Joint Genome Institute (JGI-PGF)"/>
            <person name="Walter F."/>
            <person name="Albersmeier A."/>
            <person name="Kalinowski J."/>
            <person name="Ruckert C."/>
        </authorList>
    </citation>
    <scope>NUCLEOTIDE SEQUENCE</scope>
    <source>
        <strain evidence="9">KCTC 22169</strain>
    </source>
</reference>
<evidence type="ECO:0000256" key="6">
    <source>
        <dbReference type="ARBA" id="ARBA00023288"/>
    </source>
</evidence>
<evidence type="ECO:0000313" key="9">
    <source>
        <dbReference type="EMBL" id="GGX50056.1"/>
    </source>
</evidence>
<keyword evidence="3" id="KW-1003">Cell membrane</keyword>
<feature type="signal peptide" evidence="7">
    <location>
        <begin position="1"/>
        <end position="21"/>
    </location>
</feature>
<comment type="subcellular location">
    <subcellularLocation>
        <location evidence="1">Cell membrane</location>
        <topology evidence="1">Lipid-anchor</topology>
    </subcellularLocation>
</comment>
<evidence type="ECO:0000259" key="8">
    <source>
        <dbReference type="Pfam" id="PF02608"/>
    </source>
</evidence>
<evidence type="ECO:0000256" key="7">
    <source>
        <dbReference type="SAM" id="SignalP"/>
    </source>
</evidence>
<dbReference type="RefSeq" id="WP_189608092.1">
    <property type="nucleotide sequence ID" value="NZ_BMXR01000003.1"/>
</dbReference>
<feature type="domain" description="ABC transporter substrate-binding protein PnrA-like" evidence="8">
    <location>
        <begin position="30"/>
        <end position="315"/>
    </location>
</feature>
<evidence type="ECO:0000256" key="1">
    <source>
        <dbReference type="ARBA" id="ARBA00004193"/>
    </source>
</evidence>
<dbReference type="Gene3D" id="3.40.50.2300">
    <property type="match status" value="2"/>
</dbReference>
<evidence type="ECO:0000256" key="3">
    <source>
        <dbReference type="ARBA" id="ARBA00022475"/>
    </source>
</evidence>
<evidence type="ECO:0000256" key="2">
    <source>
        <dbReference type="ARBA" id="ARBA00008610"/>
    </source>
</evidence>
<evidence type="ECO:0000256" key="5">
    <source>
        <dbReference type="ARBA" id="ARBA00023136"/>
    </source>
</evidence>
<sequence length="336" mass="35690">MSAIRTGILLGLLAVSGLSHAAIKPAVAYSDGAKFDNSFNESVFRDGVVRFEATYDLDVTEVNPDDASDFTQALRTLAEGGHSPIVAVGFSYADALAQVAGEYPDLQFAIIDAVVDAPNVQSLMFKEHEGSFLVGALAAMKANDPVLGFVGGMDLPFIRGFACGYAQGAHHVDDDSRVLVRMIGDTPAAWSNPERGAELANELIQADAEVVYAAAGGSGIGVYEAANQAGAYAIAVDSNQNYLHLNTMLTSMVKRVGVAAYQTWQQAAEGTWQPGVQQLGLAEGGVDWALDIFNRQLVPLNAEKRVNELRQAIIDGDIQVHGYTSNNQCPVPLIES</sequence>
<dbReference type="SUPFAM" id="SSF53822">
    <property type="entry name" value="Periplasmic binding protein-like I"/>
    <property type="match status" value="1"/>
</dbReference>
<keyword evidence="4 7" id="KW-0732">Signal</keyword>
<comment type="caution">
    <text evidence="9">The sequence shown here is derived from an EMBL/GenBank/DDBJ whole genome shotgun (WGS) entry which is preliminary data.</text>
</comment>
<gene>
    <name evidence="9" type="ORF">GCM10007392_16880</name>
</gene>
<dbReference type="InterPro" id="IPR003760">
    <property type="entry name" value="PnrA-like"/>
</dbReference>
<dbReference type="PANTHER" id="PTHR34296">
    <property type="entry name" value="TRANSCRIPTIONAL ACTIVATOR PROTEIN MED"/>
    <property type="match status" value="1"/>
</dbReference>
<evidence type="ECO:0000313" key="10">
    <source>
        <dbReference type="Proteomes" id="UP000626148"/>
    </source>
</evidence>
<dbReference type="InterPro" id="IPR050957">
    <property type="entry name" value="BMP_lipoprotein"/>
</dbReference>
<dbReference type="GO" id="GO:0005886">
    <property type="term" value="C:plasma membrane"/>
    <property type="evidence" value="ECO:0007669"/>
    <property type="project" value="UniProtKB-SubCell"/>
</dbReference>
<reference evidence="9" key="2">
    <citation type="submission" date="2020-09" db="EMBL/GenBank/DDBJ databases">
        <authorList>
            <person name="Sun Q."/>
            <person name="Kim S."/>
        </authorList>
    </citation>
    <scope>NUCLEOTIDE SEQUENCE</scope>
    <source>
        <strain evidence="9">KCTC 22169</strain>
    </source>
</reference>
<dbReference type="CDD" id="cd06354">
    <property type="entry name" value="PBP1_PrnA-like"/>
    <property type="match status" value="1"/>
</dbReference>
<organism evidence="9 10">
    <name type="scientific">Saccharospirillum salsuginis</name>
    <dbReference type="NCBI Taxonomy" id="418750"/>
    <lineage>
        <taxon>Bacteria</taxon>
        <taxon>Pseudomonadati</taxon>
        <taxon>Pseudomonadota</taxon>
        <taxon>Gammaproteobacteria</taxon>
        <taxon>Oceanospirillales</taxon>
        <taxon>Saccharospirillaceae</taxon>
        <taxon>Saccharospirillum</taxon>
    </lineage>
</organism>
<comment type="similarity">
    <text evidence="2">Belongs to the BMP lipoprotein family.</text>
</comment>
<proteinExistence type="inferred from homology"/>
<dbReference type="Pfam" id="PF02608">
    <property type="entry name" value="Bmp"/>
    <property type="match status" value="1"/>
</dbReference>
<dbReference type="AlphaFoldDB" id="A0A918K6L7"/>